<accession>A0A1R1C5U8</accession>
<reference evidence="1 2" key="1">
    <citation type="submission" date="2016-11" db="EMBL/GenBank/DDBJ databases">
        <title>Paenibacillus species isolates.</title>
        <authorList>
            <person name="Beno S.M."/>
        </authorList>
    </citation>
    <scope>NUCLEOTIDE SEQUENCE [LARGE SCALE GENOMIC DNA]</scope>
    <source>
        <strain evidence="1 2">FSL H8-0246</strain>
    </source>
</reference>
<dbReference type="AlphaFoldDB" id="A0A1R1C5U8"/>
<evidence type="ECO:0000313" key="1">
    <source>
        <dbReference type="EMBL" id="OMF17493.1"/>
    </source>
</evidence>
<dbReference type="EMBL" id="MRTJ01000001">
    <property type="protein sequence ID" value="OMF17493.1"/>
    <property type="molecule type" value="Genomic_DNA"/>
</dbReference>
<dbReference type="Proteomes" id="UP000187134">
    <property type="component" value="Unassembled WGS sequence"/>
</dbReference>
<evidence type="ECO:0000313" key="2">
    <source>
        <dbReference type="Proteomes" id="UP000187134"/>
    </source>
</evidence>
<sequence length="89" mass="10583">MNKKKGLIKSLLLLLLLVLLWNSFRTSIFEAVTVQKISENEMTVINFDNIERTITVPMDMSKLIEENKEYTILYDKRVFDKYRLRSIKP</sequence>
<name>A0A1R1C5U8_PAEAM</name>
<organism evidence="1 2">
    <name type="scientific">Paenibacillus amylolyticus</name>
    <dbReference type="NCBI Taxonomy" id="1451"/>
    <lineage>
        <taxon>Bacteria</taxon>
        <taxon>Bacillati</taxon>
        <taxon>Bacillota</taxon>
        <taxon>Bacilli</taxon>
        <taxon>Bacillales</taxon>
        <taxon>Paenibacillaceae</taxon>
        <taxon>Paenibacillus</taxon>
    </lineage>
</organism>
<protein>
    <submittedName>
        <fullName evidence="1">Uncharacterized protein</fullName>
    </submittedName>
</protein>
<comment type="caution">
    <text evidence="1">The sequence shown here is derived from an EMBL/GenBank/DDBJ whole genome shotgun (WGS) entry which is preliminary data.</text>
</comment>
<proteinExistence type="predicted"/>
<gene>
    <name evidence="1" type="ORF">BK131_05885</name>
</gene>